<gene>
    <name evidence="4" type="ORF">KIN_03500</name>
</gene>
<dbReference type="Pfam" id="PF05239">
    <property type="entry name" value="PRC"/>
    <property type="match status" value="2"/>
</dbReference>
<feature type="chain" id="PRO_5026926207" description="PRC-barrel domain-containing protein" evidence="2">
    <location>
        <begin position="21"/>
        <end position="273"/>
    </location>
</feature>
<dbReference type="EMBL" id="BLJE01000001">
    <property type="protein sequence ID" value="GFE63276.1"/>
    <property type="molecule type" value="Genomic_DNA"/>
</dbReference>
<evidence type="ECO:0000259" key="3">
    <source>
        <dbReference type="Pfam" id="PF05239"/>
    </source>
</evidence>
<protein>
    <recommendedName>
        <fullName evidence="3">PRC-barrel domain-containing protein</fullName>
    </recommendedName>
</protein>
<dbReference type="RefSeq" id="WP_159804225.1">
    <property type="nucleotide sequence ID" value="NZ_BLJE01000001.1"/>
</dbReference>
<accession>A0A6N6JAW4</accession>
<feature type="signal peptide" evidence="2">
    <location>
        <begin position="1"/>
        <end position="20"/>
    </location>
</feature>
<evidence type="ECO:0000313" key="5">
    <source>
        <dbReference type="Proteomes" id="UP000436822"/>
    </source>
</evidence>
<proteinExistence type="predicted"/>
<dbReference type="Gene3D" id="2.30.30.240">
    <property type="entry name" value="PRC-barrel domain"/>
    <property type="match status" value="2"/>
</dbReference>
<reference evidence="4 5" key="1">
    <citation type="submission" date="2019-12" db="EMBL/GenBank/DDBJ databases">
        <title>Litoreibacter badius sp. nov., a novel bacteriochlorophyll a-containing bacterium in the genus Litoreibacter.</title>
        <authorList>
            <person name="Kanamuro M."/>
            <person name="Takabe Y."/>
            <person name="Mori K."/>
            <person name="Takaichi S."/>
            <person name="Hanada S."/>
        </authorList>
    </citation>
    <scope>NUCLEOTIDE SEQUENCE [LARGE SCALE GENOMIC DNA]</scope>
    <source>
        <strain evidence="4 5">K6</strain>
    </source>
</reference>
<organism evidence="4 5">
    <name type="scientific">Litoreibacter roseus</name>
    <dbReference type="NCBI Taxonomy" id="2601869"/>
    <lineage>
        <taxon>Bacteria</taxon>
        <taxon>Pseudomonadati</taxon>
        <taxon>Pseudomonadota</taxon>
        <taxon>Alphaproteobacteria</taxon>
        <taxon>Rhodobacterales</taxon>
        <taxon>Roseobacteraceae</taxon>
        <taxon>Litoreibacter</taxon>
    </lineage>
</organism>
<evidence type="ECO:0000256" key="2">
    <source>
        <dbReference type="SAM" id="SignalP"/>
    </source>
</evidence>
<comment type="caution">
    <text evidence="4">The sequence shown here is derived from an EMBL/GenBank/DDBJ whole genome shotgun (WGS) entry which is preliminary data.</text>
</comment>
<sequence>MKKLLATTAAALLISGPAFADANASMTYEFQEQNDFFASTLIGMRVYTSEEELEAETVAANANDNWNDIGEINDLIVSQDGDVQAAIVGVGGFLGLGERDVALSMDQIKVMREDNNAENRFLVVAMTKEQLENAPVFERTSDETMQTEEAETQMSDAEPRMDGDRPMLNKPEIEREGYQEASIDQLSAEDLQGKYVYGSNDETVGEIGELLLTDSGEIDKAIINVGGFLGLGEKPVAVTFDELKLMRAAEDSDVRVYIDASQEALSEQPEYEG</sequence>
<name>A0A6N6JAW4_9RHOB</name>
<evidence type="ECO:0000313" key="4">
    <source>
        <dbReference type="EMBL" id="GFE63276.1"/>
    </source>
</evidence>
<dbReference type="AlphaFoldDB" id="A0A6N6JAW4"/>
<dbReference type="SUPFAM" id="SSF50346">
    <property type="entry name" value="PRC-barrel domain"/>
    <property type="match status" value="2"/>
</dbReference>
<dbReference type="InterPro" id="IPR027275">
    <property type="entry name" value="PRC-brl_dom"/>
</dbReference>
<evidence type="ECO:0000256" key="1">
    <source>
        <dbReference type="SAM" id="MobiDB-lite"/>
    </source>
</evidence>
<dbReference type="OrthoDB" id="7876889at2"/>
<dbReference type="Proteomes" id="UP000436822">
    <property type="component" value="Unassembled WGS sequence"/>
</dbReference>
<dbReference type="PANTHER" id="PTHR36505:SF1">
    <property type="entry name" value="BLR1072 PROTEIN"/>
    <property type="match status" value="1"/>
</dbReference>
<feature type="domain" description="PRC-barrel" evidence="3">
    <location>
        <begin position="35"/>
        <end position="126"/>
    </location>
</feature>
<feature type="region of interest" description="Disordered" evidence="1">
    <location>
        <begin position="142"/>
        <end position="165"/>
    </location>
</feature>
<keyword evidence="2" id="KW-0732">Signal</keyword>
<dbReference type="InterPro" id="IPR011033">
    <property type="entry name" value="PRC_barrel-like_sf"/>
</dbReference>
<feature type="domain" description="PRC-barrel" evidence="3">
    <location>
        <begin position="184"/>
        <end position="263"/>
    </location>
</feature>
<dbReference type="PANTHER" id="PTHR36505">
    <property type="entry name" value="BLR1072 PROTEIN"/>
    <property type="match status" value="1"/>
</dbReference>
<keyword evidence="5" id="KW-1185">Reference proteome</keyword>